<feature type="site" description="May be catalytically important" evidence="2">
    <location>
        <position position="145"/>
    </location>
</feature>
<protein>
    <recommendedName>
        <fullName evidence="2">GTP cyclohydrolase FolE2</fullName>
        <ecNumber evidence="2">3.5.4.16</ecNumber>
    </recommendedName>
</protein>
<evidence type="ECO:0000256" key="2">
    <source>
        <dbReference type="HAMAP-Rule" id="MF_01527"/>
    </source>
</evidence>
<dbReference type="Pfam" id="PF02649">
    <property type="entry name" value="GCHY-1"/>
    <property type="match status" value="1"/>
</dbReference>
<dbReference type="PANTHER" id="PTHR36445">
    <property type="entry name" value="GTP CYCLOHYDROLASE MPTA"/>
    <property type="match status" value="1"/>
</dbReference>
<dbReference type="GO" id="GO:0046654">
    <property type="term" value="P:tetrahydrofolate biosynthetic process"/>
    <property type="evidence" value="ECO:0007669"/>
    <property type="project" value="UniProtKB-UniRule"/>
</dbReference>
<reference evidence="4" key="1">
    <citation type="submission" date="2016-11" db="EMBL/GenBank/DDBJ databases">
        <authorList>
            <person name="Jaros S."/>
            <person name="Januszkiewicz K."/>
            <person name="Wedrychowicz H."/>
        </authorList>
    </citation>
    <scope>NUCLEOTIDE SEQUENCE [LARGE SCALE GENOMIC DNA]</scope>
    <source>
        <strain evidence="4">DSM 7057</strain>
    </source>
</reference>
<comment type="pathway">
    <text evidence="2">Cofactor biosynthesis; 7,8-dihydroneopterin triphosphate biosynthesis; 7,8-dihydroneopterin triphosphate from GTP: step 1/1.</text>
</comment>
<comment type="function">
    <text evidence="2">Converts GTP to 7,8-dihydroneopterin triphosphate.</text>
</comment>
<dbReference type="InterPro" id="IPR022838">
    <property type="entry name" value="GTP_cyclohydrolase_FolE2"/>
</dbReference>
<accession>A0AA94HS43</accession>
<dbReference type="RefSeq" id="WP_012625387.1">
    <property type="nucleotide sequence ID" value="NZ_FPIW01000014.1"/>
</dbReference>
<organism evidence="3 4">
    <name type="scientific">Desulfovibrio desulfuricans</name>
    <dbReference type="NCBI Taxonomy" id="876"/>
    <lineage>
        <taxon>Bacteria</taxon>
        <taxon>Pseudomonadati</taxon>
        <taxon>Thermodesulfobacteriota</taxon>
        <taxon>Desulfovibrionia</taxon>
        <taxon>Desulfovibrionales</taxon>
        <taxon>Desulfovibrionaceae</taxon>
        <taxon>Desulfovibrio</taxon>
    </lineage>
</organism>
<dbReference type="GO" id="GO:0003934">
    <property type="term" value="F:GTP cyclohydrolase I activity"/>
    <property type="evidence" value="ECO:0007669"/>
    <property type="project" value="UniProtKB-UniRule"/>
</dbReference>
<dbReference type="Gene3D" id="3.10.270.10">
    <property type="entry name" value="Urate Oxidase"/>
    <property type="match status" value="1"/>
</dbReference>
<keyword evidence="1 2" id="KW-0378">Hydrolase</keyword>
<dbReference type="SMR" id="A0AA94HS43"/>
<name>A0AA94HS43_DESDE</name>
<comment type="caution">
    <text evidence="3">The sequence shown here is derived from an EMBL/GenBank/DDBJ whole genome shotgun (WGS) entry which is preliminary data.</text>
</comment>
<dbReference type="InterPro" id="IPR003801">
    <property type="entry name" value="GTP_cyclohydrolase_FolE2/MptA"/>
</dbReference>
<dbReference type="PANTHER" id="PTHR36445:SF1">
    <property type="entry name" value="GTP CYCLOHYDROLASE MPTA"/>
    <property type="match status" value="1"/>
</dbReference>
<dbReference type="OMA" id="PCSQGMS"/>
<proteinExistence type="inferred from homology"/>
<comment type="similarity">
    <text evidence="2">Belongs to the GTP cyclohydrolase IV family.</text>
</comment>
<gene>
    <name evidence="2" type="primary">folE2</name>
    <name evidence="3" type="ORF">SAMN02910291_01113</name>
</gene>
<dbReference type="Proteomes" id="UP000182680">
    <property type="component" value="Unassembled WGS sequence"/>
</dbReference>
<dbReference type="EC" id="3.5.4.16" evidence="2"/>
<dbReference type="NCBIfam" id="NF010200">
    <property type="entry name" value="PRK13674.1-1"/>
    <property type="match status" value="1"/>
</dbReference>
<comment type="catalytic activity">
    <reaction evidence="2">
        <text>GTP + H2O = 7,8-dihydroneopterin 3'-triphosphate + formate + H(+)</text>
        <dbReference type="Rhea" id="RHEA:17473"/>
        <dbReference type="ChEBI" id="CHEBI:15377"/>
        <dbReference type="ChEBI" id="CHEBI:15378"/>
        <dbReference type="ChEBI" id="CHEBI:15740"/>
        <dbReference type="ChEBI" id="CHEBI:37565"/>
        <dbReference type="ChEBI" id="CHEBI:58462"/>
        <dbReference type="EC" id="3.5.4.16"/>
    </reaction>
</comment>
<dbReference type="EMBL" id="FPIW01000014">
    <property type="protein sequence ID" value="SFW39141.1"/>
    <property type="molecule type" value="Genomic_DNA"/>
</dbReference>
<dbReference type="AlphaFoldDB" id="A0AA94HS43"/>
<evidence type="ECO:0000313" key="4">
    <source>
        <dbReference type="Proteomes" id="UP000182680"/>
    </source>
</evidence>
<evidence type="ECO:0000313" key="3">
    <source>
        <dbReference type="EMBL" id="SFW39141.1"/>
    </source>
</evidence>
<dbReference type="HAMAP" id="MF_01527_B">
    <property type="entry name" value="GTP_cyclohydrol_B"/>
    <property type="match status" value="1"/>
</dbReference>
<evidence type="ECO:0000256" key="1">
    <source>
        <dbReference type="ARBA" id="ARBA00022801"/>
    </source>
</evidence>
<sequence length="260" mass="29705">MEDVQSHAPQIPLNIDRVGVRELRLPLLVRDRTRGTQQTVASVDLGVDLPSEFKGTHMSRFVEALEQWNDEISYQSVRRLLQDIRQRLEARRAYARFCFPYFISKAAPASGSPALVSYQCRLTGELDDAGQHFILEVDVPVMTVCPCSKAISNEGAHSQRAMVRMRLRMKAFSWLEDFIDIAEASGSSAVYTLLKREDEKYVTEHAFAHPTFVEDVVRNVAQRLSEHGQVEWFSVEVESMESIHNHNAFARIERHISDRS</sequence>